<keyword evidence="1" id="KW-0812">Transmembrane</keyword>
<evidence type="ECO:0000256" key="1">
    <source>
        <dbReference type="SAM" id="Phobius"/>
    </source>
</evidence>
<dbReference type="AlphaFoldDB" id="V5BGU6"/>
<feature type="transmembrane region" description="Helical" evidence="1">
    <location>
        <begin position="41"/>
        <end position="65"/>
    </location>
</feature>
<proteinExistence type="predicted"/>
<accession>V5BGU6</accession>
<name>V5BGU6_TRYCR</name>
<reference evidence="2 3" key="1">
    <citation type="journal article" date="2014" name="Genome Announc.">
        <title>Trypanosoma cruzi Clone Dm28c Draft Genome Sequence.</title>
        <authorList>
            <person name="Grisard E.C."/>
            <person name="Teixeira S.M."/>
            <person name="de Almeida L.G."/>
            <person name="Stoco P.H."/>
            <person name="Gerber A.L."/>
            <person name="Talavera-Lopez C."/>
            <person name="Lima O.C."/>
            <person name="Andersson B."/>
            <person name="de Vasconcelos A.T."/>
        </authorList>
    </citation>
    <scope>NUCLEOTIDE SEQUENCE [LARGE SCALE GENOMIC DNA]</scope>
    <source>
        <strain evidence="2 3">Dm28c</strain>
    </source>
</reference>
<gene>
    <name evidence="2" type="ORF">TCDM_06337</name>
</gene>
<keyword evidence="1" id="KW-1133">Transmembrane helix</keyword>
<comment type="caution">
    <text evidence="2">The sequence shown here is derived from an EMBL/GenBank/DDBJ whole genome shotgun (WGS) entry which is preliminary data.</text>
</comment>
<dbReference type="VEuPathDB" id="TriTrypDB:TCDM_06337"/>
<dbReference type="EMBL" id="AYLP01000067">
    <property type="protein sequence ID" value="ESS65302.1"/>
    <property type="molecule type" value="Genomic_DNA"/>
</dbReference>
<keyword evidence="1" id="KW-0472">Membrane</keyword>
<evidence type="ECO:0000313" key="2">
    <source>
        <dbReference type="EMBL" id="ESS65302.1"/>
    </source>
</evidence>
<sequence length="91" mass="10176">MHATIGTDIACGNGALVGEEGGEGGGRKKGMGESSFNFLYYFYPFLCVVCVFVFSSFLSLSFFFFEVRVDVYSSETFEPPRTTTEKRFTFI</sequence>
<organism evidence="2 3">
    <name type="scientific">Trypanosoma cruzi Dm28c</name>
    <dbReference type="NCBI Taxonomy" id="1416333"/>
    <lineage>
        <taxon>Eukaryota</taxon>
        <taxon>Discoba</taxon>
        <taxon>Euglenozoa</taxon>
        <taxon>Kinetoplastea</taxon>
        <taxon>Metakinetoplastina</taxon>
        <taxon>Trypanosomatida</taxon>
        <taxon>Trypanosomatidae</taxon>
        <taxon>Trypanosoma</taxon>
        <taxon>Schizotrypanum</taxon>
    </lineage>
</organism>
<evidence type="ECO:0008006" key="4">
    <source>
        <dbReference type="Google" id="ProtNLM"/>
    </source>
</evidence>
<evidence type="ECO:0000313" key="3">
    <source>
        <dbReference type="Proteomes" id="UP000017861"/>
    </source>
</evidence>
<protein>
    <recommendedName>
        <fullName evidence="4">Transmembrane protein</fullName>
    </recommendedName>
</protein>
<dbReference type="Proteomes" id="UP000017861">
    <property type="component" value="Unassembled WGS sequence"/>
</dbReference>